<reference evidence="1" key="2">
    <citation type="journal article" date="2015" name="Data Brief">
        <title>Shoot transcriptome of the giant reed, Arundo donax.</title>
        <authorList>
            <person name="Barrero R.A."/>
            <person name="Guerrero F.D."/>
            <person name="Moolhuijzen P."/>
            <person name="Goolsby J.A."/>
            <person name="Tidwell J."/>
            <person name="Bellgard S.E."/>
            <person name="Bellgard M.I."/>
        </authorList>
    </citation>
    <scope>NUCLEOTIDE SEQUENCE</scope>
    <source>
        <tissue evidence="1">Shoot tissue taken approximately 20 cm above the soil surface</tissue>
    </source>
</reference>
<proteinExistence type="predicted"/>
<name>A0A0A9BDT0_ARUDO</name>
<sequence>MVWWLARRREGAARRRRPTPASADGPCPELEASGGLIHENVFHLLVLREARFLGLWCTAGFFFLAPKKTRFRSMRLLKRKEIREIITGQKRLKVERTCISFAWNLQEASKILGKKRQGW</sequence>
<protein>
    <submittedName>
        <fullName evidence="1">Uncharacterized protein</fullName>
    </submittedName>
</protein>
<organism evidence="1">
    <name type="scientific">Arundo donax</name>
    <name type="common">Giant reed</name>
    <name type="synonym">Donax arundinaceus</name>
    <dbReference type="NCBI Taxonomy" id="35708"/>
    <lineage>
        <taxon>Eukaryota</taxon>
        <taxon>Viridiplantae</taxon>
        <taxon>Streptophyta</taxon>
        <taxon>Embryophyta</taxon>
        <taxon>Tracheophyta</taxon>
        <taxon>Spermatophyta</taxon>
        <taxon>Magnoliopsida</taxon>
        <taxon>Liliopsida</taxon>
        <taxon>Poales</taxon>
        <taxon>Poaceae</taxon>
        <taxon>PACMAD clade</taxon>
        <taxon>Arundinoideae</taxon>
        <taxon>Arundineae</taxon>
        <taxon>Arundo</taxon>
    </lineage>
</organism>
<reference evidence="1" key="1">
    <citation type="submission" date="2014-09" db="EMBL/GenBank/DDBJ databases">
        <authorList>
            <person name="Magalhaes I.L.F."/>
            <person name="Oliveira U."/>
            <person name="Santos F.R."/>
            <person name="Vidigal T.H.D.A."/>
            <person name="Brescovit A.D."/>
            <person name="Santos A.J."/>
        </authorList>
    </citation>
    <scope>NUCLEOTIDE SEQUENCE</scope>
    <source>
        <tissue evidence="1">Shoot tissue taken approximately 20 cm above the soil surface</tissue>
    </source>
</reference>
<dbReference type="AlphaFoldDB" id="A0A0A9BDT0"/>
<accession>A0A0A9BDT0</accession>
<evidence type="ECO:0000313" key="1">
    <source>
        <dbReference type="EMBL" id="JAD57462.1"/>
    </source>
</evidence>
<dbReference type="EMBL" id="GBRH01240433">
    <property type="protein sequence ID" value="JAD57462.1"/>
    <property type="molecule type" value="Transcribed_RNA"/>
</dbReference>